<evidence type="ECO:0000313" key="2">
    <source>
        <dbReference type="Proteomes" id="UP001314903"/>
    </source>
</evidence>
<keyword evidence="2" id="KW-1185">Reference proteome</keyword>
<sequence>MEKILFYGMTGEKMCFQHILLNALDLHEEGKEVKIIFEGASVTLVPSFESEKNPLYIKAKNLNLIAGICLACSKVMGVYEKNKDTGLPMLEDMVGHAGMKDYINQGFMIISM</sequence>
<reference evidence="1 2" key="1">
    <citation type="submission" date="2021-03" db="EMBL/GenBank/DDBJ databases">
        <title>Genomic Encyclopedia of Type Strains, Phase IV (KMG-IV): sequencing the most valuable type-strain genomes for metagenomic binning, comparative biology and taxonomic classification.</title>
        <authorList>
            <person name="Goeker M."/>
        </authorList>
    </citation>
    <scope>NUCLEOTIDE SEQUENCE [LARGE SCALE GENOMIC DNA]</scope>
    <source>
        <strain evidence="1 2">DSM 27512</strain>
    </source>
</reference>
<evidence type="ECO:0000313" key="1">
    <source>
        <dbReference type="EMBL" id="MBP2026457.1"/>
    </source>
</evidence>
<gene>
    <name evidence="1" type="ORF">J2Z35_000246</name>
</gene>
<organism evidence="1 2">
    <name type="scientific">Acetoanaerobium pronyense</name>
    <dbReference type="NCBI Taxonomy" id="1482736"/>
    <lineage>
        <taxon>Bacteria</taxon>
        <taxon>Bacillati</taxon>
        <taxon>Bacillota</taxon>
        <taxon>Clostridia</taxon>
        <taxon>Peptostreptococcales</taxon>
        <taxon>Filifactoraceae</taxon>
        <taxon>Acetoanaerobium</taxon>
    </lineage>
</organism>
<proteinExistence type="predicted"/>
<comment type="caution">
    <text evidence="1">The sequence shown here is derived from an EMBL/GenBank/DDBJ whole genome shotgun (WGS) entry which is preliminary data.</text>
</comment>
<accession>A0ABS4KFA2</accession>
<dbReference type="RefSeq" id="WP_209658552.1">
    <property type="nucleotide sequence ID" value="NZ_JAGGLI010000002.1"/>
</dbReference>
<evidence type="ECO:0008006" key="3">
    <source>
        <dbReference type="Google" id="ProtNLM"/>
    </source>
</evidence>
<dbReference type="Proteomes" id="UP001314903">
    <property type="component" value="Unassembled WGS sequence"/>
</dbReference>
<protein>
    <recommendedName>
        <fullName evidence="3">DsrE/DsrF-like family protein</fullName>
    </recommendedName>
</protein>
<name>A0ABS4KFA2_9FIRM</name>
<dbReference type="EMBL" id="JAGGLI010000002">
    <property type="protein sequence ID" value="MBP2026457.1"/>
    <property type="molecule type" value="Genomic_DNA"/>
</dbReference>
<dbReference type="InterPro" id="IPR027396">
    <property type="entry name" value="DsrEFH-like"/>
</dbReference>
<dbReference type="SUPFAM" id="SSF75169">
    <property type="entry name" value="DsrEFH-like"/>
    <property type="match status" value="1"/>
</dbReference>